<dbReference type="EnsemblPlants" id="TuG1812G0100001087.01.T01">
    <property type="protein sequence ID" value="TuG1812G0100001087.01.T01"/>
    <property type="gene ID" value="TuG1812G0100001087.01"/>
</dbReference>
<reference evidence="3" key="1">
    <citation type="journal article" date="2013" name="Nature">
        <title>Draft genome of the wheat A-genome progenitor Triticum urartu.</title>
        <authorList>
            <person name="Ling H.Q."/>
            <person name="Zhao S."/>
            <person name="Liu D."/>
            <person name="Wang J."/>
            <person name="Sun H."/>
            <person name="Zhang C."/>
            <person name="Fan H."/>
            <person name="Li D."/>
            <person name="Dong L."/>
            <person name="Tao Y."/>
            <person name="Gao C."/>
            <person name="Wu H."/>
            <person name="Li Y."/>
            <person name="Cui Y."/>
            <person name="Guo X."/>
            <person name="Zheng S."/>
            <person name="Wang B."/>
            <person name="Yu K."/>
            <person name="Liang Q."/>
            <person name="Yang W."/>
            <person name="Lou X."/>
            <person name="Chen J."/>
            <person name="Feng M."/>
            <person name="Jian J."/>
            <person name="Zhang X."/>
            <person name="Luo G."/>
            <person name="Jiang Y."/>
            <person name="Liu J."/>
            <person name="Wang Z."/>
            <person name="Sha Y."/>
            <person name="Zhang B."/>
            <person name="Wu H."/>
            <person name="Tang D."/>
            <person name="Shen Q."/>
            <person name="Xue P."/>
            <person name="Zou S."/>
            <person name="Wang X."/>
            <person name="Liu X."/>
            <person name="Wang F."/>
            <person name="Yang Y."/>
            <person name="An X."/>
            <person name="Dong Z."/>
            <person name="Zhang K."/>
            <person name="Zhang X."/>
            <person name="Luo M.C."/>
            <person name="Dvorak J."/>
            <person name="Tong Y."/>
            <person name="Wang J."/>
            <person name="Yang H."/>
            <person name="Li Z."/>
            <person name="Wang D."/>
            <person name="Zhang A."/>
            <person name="Wang J."/>
        </authorList>
    </citation>
    <scope>NUCLEOTIDE SEQUENCE</scope>
    <source>
        <strain evidence="3">cv. G1812</strain>
    </source>
</reference>
<dbReference type="AlphaFoldDB" id="A0A8R7NX79"/>
<evidence type="ECO:0000256" key="1">
    <source>
        <dbReference type="SAM" id="MobiDB-lite"/>
    </source>
</evidence>
<reference evidence="2" key="3">
    <citation type="submission" date="2022-06" db="UniProtKB">
        <authorList>
            <consortium name="EnsemblPlants"/>
        </authorList>
    </citation>
    <scope>IDENTIFICATION</scope>
</reference>
<keyword evidence="3" id="KW-1185">Reference proteome</keyword>
<organism evidence="2 3">
    <name type="scientific">Triticum urartu</name>
    <name type="common">Red wild einkorn</name>
    <name type="synonym">Crithodium urartu</name>
    <dbReference type="NCBI Taxonomy" id="4572"/>
    <lineage>
        <taxon>Eukaryota</taxon>
        <taxon>Viridiplantae</taxon>
        <taxon>Streptophyta</taxon>
        <taxon>Embryophyta</taxon>
        <taxon>Tracheophyta</taxon>
        <taxon>Spermatophyta</taxon>
        <taxon>Magnoliopsida</taxon>
        <taxon>Liliopsida</taxon>
        <taxon>Poales</taxon>
        <taxon>Poaceae</taxon>
        <taxon>BOP clade</taxon>
        <taxon>Pooideae</taxon>
        <taxon>Triticodae</taxon>
        <taxon>Triticeae</taxon>
        <taxon>Triticinae</taxon>
        <taxon>Triticum</taxon>
    </lineage>
</organism>
<evidence type="ECO:0000313" key="3">
    <source>
        <dbReference type="Proteomes" id="UP000015106"/>
    </source>
</evidence>
<dbReference type="Gramene" id="TuG1812G0100001087.01.T01">
    <property type="protein sequence ID" value="TuG1812G0100001087.01.T01"/>
    <property type="gene ID" value="TuG1812G0100001087.01"/>
</dbReference>
<protein>
    <submittedName>
        <fullName evidence="2">Uncharacterized protein</fullName>
    </submittedName>
</protein>
<accession>A0A8R7NX79</accession>
<reference evidence="2" key="2">
    <citation type="submission" date="2018-03" db="EMBL/GenBank/DDBJ databases">
        <title>The Triticum urartu genome reveals the dynamic nature of wheat genome evolution.</title>
        <authorList>
            <person name="Ling H."/>
            <person name="Ma B."/>
            <person name="Shi X."/>
            <person name="Liu H."/>
            <person name="Dong L."/>
            <person name="Sun H."/>
            <person name="Cao Y."/>
            <person name="Gao Q."/>
            <person name="Zheng S."/>
            <person name="Li Y."/>
            <person name="Yu Y."/>
            <person name="Du H."/>
            <person name="Qi M."/>
            <person name="Li Y."/>
            <person name="Yu H."/>
            <person name="Cui Y."/>
            <person name="Wang N."/>
            <person name="Chen C."/>
            <person name="Wu H."/>
            <person name="Zhao Y."/>
            <person name="Zhang J."/>
            <person name="Li Y."/>
            <person name="Zhou W."/>
            <person name="Zhang B."/>
            <person name="Hu W."/>
            <person name="Eijk M."/>
            <person name="Tang J."/>
            <person name="Witsenboer H."/>
            <person name="Zhao S."/>
            <person name="Li Z."/>
            <person name="Zhang A."/>
            <person name="Wang D."/>
            <person name="Liang C."/>
        </authorList>
    </citation>
    <scope>NUCLEOTIDE SEQUENCE [LARGE SCALE GENOMIC DNA]</scope>
    <source>
        <strain evidence="2">cv. G1812</strain>
    </source>
</reference>
<feature type="region of interest" description="Disordered" evidence="1">
    <location>
        <begin position="13"/>
        <end position="36"/>
    </location>
</feature>
<name>A0A8R7NX79_TRIUA</name>
<feature type="compositionally biased region" description="Acidic residues" evidence="1">
    <location>
        <begin position="26"/>
        <end position="36"/>
    </location>
</feature>
<evidence type="ECO:0000313" key="2">
    <source>
        <dbReference type="EnsemblPlants" id="TuG1812G0100001087.01.T01"/>
    </source>
</evidence>
<sequence length="36" mass="3979">MVSSLNGMSVRYSLADNTMESPTRLDEDEEQGGLFV</sequence>
<dbReference type="Proteomes" id="UP000015106">
    <property type="component" value="Chromosome 1"/>
</dbReference>
<proteinExistence type="predicted"/>